<dbReference type="PANTHER" id="PTHR12919:SF20">
    <property type="entry name" value="SMALL RIBOSOMAL SUBUNIT PROTEIN BS16M"/>
    <property type="match status" value="1"/>
</dbReference>
<dbReference type="Pfam" id="PF00886">
    <property type="entry name" value="Ribosomal_S16"/>
    <property type="match status" value="1"/>
</dbReference>
<dbReference type="EMBL" id="JBGUBD010000002">
    <property type="protein sequence ID" value="MFA9477502.1"/>
    <property type="molecule type" value="Genomic_DNA"/>
</dbReference>
<reference evidence="4 5" key="1">
    <citation type="submission" date="2024-08" db="EMBL/GenBank/DDBJ databases">
        <title>Whole-genome sequencing of halo(alkali)philic microorganisms from hypersaline lakes.</title>
        <authorList>
            <person name="Sorokin D.Y."/>
            <person name="Merkel A.Y."/>
            <person name="Messina E."/>
            <person name="Yakimov M."/>
        </authorList>
    </citation>
    <scope>NUCLEOTIDE SEQUENCE [LARGE SCALE GENOMIC DNA]</scope>
    <source>
        <strain evidence="4 5">AB-hyl4</strain>
    </source>
</reference>
<name>A0ABV4U2C1_9BACT</name>
<dbReference type="NCBIfam" id="TIGR00002">
    <property type="entry name" value="S16"/>
    <property type="match status" value="1"/>
</dbReference>
<accession>A0ABV4U2C1</accession>
<dbReference type="InterPro" id="IPR020592">
    <property type="entry name" value="Ribosomal_bS16_CS"/>
</dbReference>
<dbReference type="RefSeq" id="WP_425344424.1">
    <property type="nucleotide sequence ID" value="NZ_JBGUBD010000002.1"/>
</dbReference>
<evidence type="ECO:0000256" key="1">
    <source>
        <dbReference type="ARBA" id="ARBA00022980"/>
    </source>
</evidence>
<dbReference type="InterPro" id="IPR000307">
    <property type="entry name" value="Ribosomal_bS16"/>
</dbReference>
<evidence type="ECO:0000256" key="3">
    <source>
        <dbReference type="HAMAP-Rule" id="MF_00385"/>
    </source>
</evidence>
<evidence type="ECO:0000313" key="5">
    <source>
        <dbReference type="Proteomes" id="UP001575105"/>
    </source>
</evidence>
<dbReference type="GO" id="GO:0005840">
    <property type="term" value="C:ribosome"/>
    <property type="evidence" value="ECO:0007669"/>
    <property type="project" value="UniProtKB-KW"/>
</dbReference>
<keyword evidence="2 3" id="KW-0687">Ribonucleoprotein</keyword>
<evidence type="ECO:0000256" key="2">
    <source>
        <dbReference type="ARBA" id="ARBA00023274"/>
    </source>
</evidence>
<comment type="similarity">
    <text evidence="3">Belongs to the bacterial ribosomal protein bS16 family.</text>
</comment>
<sequence>MVKLRLKRFGRRNRPYYRLNAMDQRAARDGRVIEELGWFDPLAADGKQHELKTDRIQYWFSVGAQPSGTVADLLRKSGYDLPERLKKTSGKKLMKEKKSS</sequence>
<dbReference type="HAMAP" id="MF_00385">
    <property type="entry name" value="Ribosomal_bS16"/>
    <property type="match status" value="1"/>
</dbReference>
<organism evidence="4 5">
    <name type="scientific">Natronomicrosphaera hydrolytica</name>
    <dbReference type="NCBI Taxonomy" id="3242702"/>
    <lineage>
        <taxon>Bacteria</taxon>
        <taxon>Pseudomonadati</taxon>
        <taxon>Planctomycetota</taxon>
        <taxon>Phycisphaerae</taxon>
        <taxon>Phycisphaerales</taxon>
        <taxon>Phycisphaeraceae</taxon>
        <taxon>Natronomicrosphaera</taxon>
    </lineage>
</organism>
<dbReference type="PROSITE" id="PS00732">
    <property type="entry name" value="RIBOSOMAL_S16"/>
    <property type="match status" value="1"/>
</dbReference>
<dbReference type="InterPro" id="IPR023803">
    <property type="entry name" value="Ribosomal_bS16_dom_sf"/>
</dbReference>
<dbReference type="Gene3D" id="3.30.1320.10">
    <property type="match status" value="1"/>
</dbReference>
<dbReference type="Proteomes" id="UP001575105">
    <property type="component" value="Unassembled WGS sequence"/>
</dbReference>
<keyword evidence="1 3" id="KW-0689">Ribosomal protein</keyword>
<evidence type="ECO:0000313" key="4">
    <source>
        <dbReference type="EMBL" id="MFA9477502.1"/>
    </source>
</evidence>
<dbReference type="PANTHER" id="PTHR12919">
    <property type="entry name" value="30S RIBOSOMAL PROTEIN S16"/>
    <property type="match status" value="1"/>
</dbReference>
<proteinExistence type="inferred from homology"/>
<comment type="caution">
    <text evidence="4">The sequence shown here is derived from an EMBL/GenBank/DDBJ whole genome shotgun (WGS) entry which is preliminary data.</text>
</comment>
<protein>
    <recommendedName>
        <fullName evidence="3">Small ribosomal subunit protein bS16</fullName>
    </recommendedName>
</protein>
<keyword evidence="5" id="KW-1185">Reference proteome</keyword>
<gene>
    <name evidence="3 4" type="primary">rpsP</name>
    <name evidence="4" type="ORF">ACERK3_04255</name>
</gene>
<dbReference type="SUPFAM" id="SSF54565">
    <property type="entry name" value="Ribosomal protein S16"/>
    <property type="match status" value="1"/>
</dbReference>